<dbReference type="Pfam" id="PF10613">
    <property type="entry name" value="Lig_chan-Glu_bd"/>
    <property type="match status" value="1"/>
</dbReference>
<evidence type="ECO:0008006" key="17">
    <source>
        <dbReference type="Google" id="ProtNLM"/>
    </source>
</evidence>
<reference evidence="15" key="1">
    <citation type="submission" date="2022-08" db="UniProtKB">
        <authorList>
            <consortium name="EnsemblMetazoa"/>
        </authorList>
    </citation>
    <scope>IDENTIFICATION</scope>
    <source>
        <strain evidence="15">Israel</strain>
    </source>
</reference>
<dbReference type="AlphaFoldDB" id="A0A1B0DH62"/>
<protein>
    <recommendedName>
        <fullName evidence="17">Ionotropic glutamate receptor C-terminal domain-containing protein</fullName>
    </recommendedName>
</protein>
<keyword evidence="16" id="KW-1185">Reference proteome</keyword>
<dbReference type="VEuPathDB" id="VectorBase:PPAI007496"/>
<dbReference type="InterPro" id="IPR001320">
    <property type="entry name" value="Iontro_rcpt_C"/>
</dbReference>
<dbReference type="VEuPathDB" id="VectorBase:PPAPM1_004408"/>
<evidence type="ECO:0000256" key="4">
    <source>
        <dbReference type="ARBA" id="ARBA00022475"/>
    </source>
</evidence>
<evidence type="ECO:0000256" key="3">
    <source>
        <dbReference type="ARBA" id="ARBA00022448"/>
    </source>
</evidence>
<evidence type="ECO:0000256" key="9">
    <source>
        <dbReference type="ARBA" id="ARBA00023170"/>
    </source>
</evidence>
<keyword evidence="12" id="KW-0407">Ion channel</keyword>
<keyword evidence="8" id="KW-0472">Membrane</keyword>
<evidence type="ECO:0000256" key="6">
    <source>
        <dbReference type="ARBA" id="ARBA00022989"/>
    </source>
</evidence>
<name>A0A1B0DH62_PHLPP</name>
<keyword evidence="10" id="KW-0325">Glycoprotein</keyword>
<feature type="domain" description="Ionotropic glutamate receptor C-terminal" evidence="13">
    <location>
        <begin position="182"/>
        <end position="291"/>
    </location>
</feature>
<dbReference type="InterPro" id="IPR019594">
    <property type="entry name" value="Glu/Gly-bd"/>
</dbReference>
<evidence type="ECO:0000259" key="14">
    <source>
        <dbReference type="Pfam" id="PF10613"/>
    </source>
</evidence>
<organism evidence="15 16">
    <name type="scientific">Phlebotomus papatasi</name>
    <name type="common">Sandfly</name>
    <dbReference type="NCBI Taxonomy" id="29031"/>
    <lineage>
        <taxon>Eukaryota</taxon>
        <taxon>Metazoa</taxon>
        <taxon>Ecdysozoa</taxon>
        <taxon>Arthropoda</taxon>
        <taxon>Hexapoda</taxon>
        <taxon>Insecta</taxon>
        <taxon>Pterygota</taxon>
        <taxon>Neoptera</taxon>
        <taxon>Endopterygota</taxon>
        <taxon>Diptera</taxon>
        <taxon>Nematocera</taxon>
        <taxon>Psychodoidea</taxon>
        <taxon>Psychodidae</taxon>
        <taxon>Phlebotomus</taxon>
        <taxon>Phlebotomus</taxon>
    </lineage>
</organism>
<evidence type="ECO:0000256" key="5">
    <source>
        <dbReference type="ARBA" id="ARBA00022692"/>
    </source>
</evidence>
<evidence type="ECO:0000256" key="2">
    <source>
        <dbReference type="ARBA" id="ARBA00008685"/>
    </source>
</evidence>
<dbReference type="InterPro" id="IPR052192">
    <property type="entry name" value="Insect_Ionotropic_Sensory_Rcpt"/>
</dbReference>
<evidence type="ECO:0000259" key="13">
    <source>
        <dbReference type="Pfam" id="PF00060"/>
    </source>
</evidence>
<evidence type="ECO:0000256" key="10">
    <source>
        <dbReference type="ARBA" id="ARBA00023180"/>
    </source>
</evidence>
<dbReference type="FunFam" id="3.40.190.10:FF:000277">
    <property type="entry name" value="glutamate receptor 2"/>
    <property type="match status" value="1"/>
</dbReference>
<dbReference type="Gene3D" id="1.10.287.70">
    <property type="match status" value="1"/>
</dbReference>
<keyword evidence="5" id="KW-0812">Transmembrane</keyword>
<evidence type="ECO:0000256" key="1">
    <source>
        <dbReference type="ARBA" id="ARBA00004651"/>
    </source>
</evidence>
<evidence type="ECO:0000313" key="15">
    <source>
        <dbReference type="EnsemblMetazoa" id="PPAI007496-PA"/>
    </source>
</evidence>
<keyword evidence="6" id="KW-1133">Transmembrane helix</keyword>
<evidence type="ECO:0000256" key="12">
    <source>
        <dbReference type="ARBA" id="ARBA00023303"/>
    </source>
</evidence>
<keyword evidence="9" id="KW-0675">Receptor</keyword>
<keyword evidence="3" id="KW-0813">Transport</keyword>
<dbReference type="GO" id="GO:0050906">
    <property type="term" value="P:detection of stimulus involved in sensory perception"/>
    <property type="evidence" value="ECO:0007669"/>
    <property type="project" value="UniProtKB-ARBA"/>
</dbReference>
<accession>A0A1B0DH62</accession>
<dbReference type="GO" id="GO:0005886">
    <property type="term" value="C:plasma membrane"/>
    <property type="evidence" value="ECO:0007669"/>
    <property type="project" value="UniProtKB-SubCell"/>
</dbReference>
<comment type="similarity">
    <text evidence="2">Belongs to the glutamate-gated ion channel (TC 1.A.10.1) family.</text>
</comment>
<evidence type="ECO:0000256" key="11">
    <source>
        <dbReference type="ARBA" id="ARBA00023286"/>
    </source>
</evidence>
<dbReference type="FunFam" id="1.10.287.70:FF:000173">
    <property type="entry name" value="glutamate receptor 2"/>
    <property type="match status" value="1"/>
</dbReference>
<comment type="subcellular location">
    <subcellularLocation>
        <location evidence="1">Cell membrane</location>
        <topology evidence="1">Multi-pass membrane protein</topology>
    </subcellularLocation>
</comment>
<dbReference type="PANTHER" id="PTHR42643">
    <property type="entry name" value="IONOTROPIC RECEPTOR 20A-RELATED"/>
    <property type="match status" value="1"/>
</dbReference>
<evidence type="ECO:0000256" key="8">
    <source>
        <dbReference type="ARBA" id="ARBA00023136"/>
    </source>
</evidence>
<keyword evidence="7" id="KW-0406">Ion transport</keyword>
<keyword evidence="4" id="KW-1003">Cell membrane</keyword>
<feature type="domain" description="Ionotropic glutamate receptor L-glutamate and glycine-binding" evidence="14">
    <location>
        <begin position="60"/>
        <end position="164"/>
    </location>
</feature>
<dbReference type="PANTHER" id="PTHR42643:SF24">
    <property type="entry name" value="IONOTROPIC RECEPTOR 60A"/>
    <property type="match status" value="1"/>
</dbReference>
<sequence>MDGIEILFENICLNITCDSVANSDDYFPDTMSESNMTEMTTSEVKEMVLDRLRTEINGRTLRVVTLNDKPLSFVDTVNGSLVGTGVSFDLLEFLTEKFNFTYELIVPDKNIVGSTQDFEGSLIEILSEGKADLAAAFLPILSDAREHIYYSKTTLDEGEWIMIMTRPAESATGSGLWAPFDLNVWILILLSLICVGPIIYLLIIIRMKLTKDKDQQVYPLPHCIWFVYGALMKQGSVLSPIGDSTRLLFATWWIFITILTSFYTANLTAFLTLSKFTLPINNVGDILKKQKNFIANRGGAVEYAIKNVSYVHL</sequence>
<evidence type="ECO:0000313" key="16">
    <source>
        <dbReference type="Proteomes" id="UP000092462"/>
    </source>
</evidence>
<dbReference type="EnsemblMetazoa" id="PPAI007496-RA">
    <property type="protein sequence ID" value="PPAI007496-PA"/>
    <property type="gene ID" value="PPAI007496"/>
</dbReference>
<dbReference type="Proteomes" id="UP000092462">
    <property type="component" value="Unassembled WGS sequence"/>
</dbReference>
<dbReference type="EMBL" id="AJVK01005962">
    <property type="status" value="NOT_ANNOTATED_CDS"/>
    <property type="molecule type" value="Genomic_DNA"/>
</dbReference>
<dbReference type="GO" id="GO:0015276">
    <property type="term" value="F:ligand-gated monoatomic ion channel activity"/>
    <property type="evidence" value="ECO:0007669"/>
    <property type="project" value="InterPro"/>
</dbReference>
<dbReference type="SUPFAM" id="SSF53850">
    <property type="entry name" value="Periplasmic binding protein-like II"/>
    <property type="match status" value="1"/>
</dbReference>
<dbReference type="Pfam" id="PF00060">
    <property type="entry name" value="Lig_chan"/>
    <property type="match status" value="1"/>
</dbReference>
<dbReference type="Gene3D" id="3.40.190.10">
    <property type="entry name" value="Periplasmic binding protein-like II"/>
    <property type="match status" value="1"/>
</dbReference>
<evidence type="ECO:0000256" key="7">
    <source>
        <dbReference type="ARBA" id="ARBA00023065"/>
    </source>
</evidence>
<keyword evidence="11" id="KW-1071">Ligand-gated ion channel</keyword>
<proteinExistence type="inferred from homology"/>